<dbReference type="Pfam" id="PF12706">
    <property type="entry name" value="Lactamase_B_2"/>
    <property type="match status" value="1"/>
</dbReference>
<keyword evidence="1" id="KW-0732">Signal</keyword>
<feature type="chain" id="PRO_5002962847" evidence="1">
    <location>
        <begin position="24"/>
        <end position="372"/>
    </location>
</feature>
<gene>
    <name evidence="3" type="ordered locus">Desal_0947</name>
</gene>
<keyword evidence="4" id="KW-1185">Reference proteome</keyword>
<dbReference type="SUPFAM" id="SSF56281">
    <property type="entry name" value="Metallo-hydrolase/oxidoreductase"/>
    <property type="match status" value="1"/>
</dbReference>
<sequence>MKKTLLYIFALLAAAGISIGVPACSKMGQAPSIEESTMFEKVPNFQNGIFLNENPVNMTVEGFTFAKAMNFFFDLSRTPDQKLPYIHLTKESFSTTPEELQIAWLGHSSMILDIDGVRLLIDPVFNNASPVPFTVNRFQPSPIERNELPEVDAVIISHDHYDHLEMNTIKQLAPKVKLFIVPLGVGSHLRKWGCKPEQIVELNWYESITIRDVEIISAPTQHFSGRGLSDRNKTLWTSYIFKGEHHRAYYSGDGGYDGRFKEIGKQYGPFDLTMIEAGAYDKGWKNVHMMPEESVQAHIELGGKYMLPVHWGAYDLAFHKWDEPIRRVSNLAAEQGINLLTPQMGELCMPGQSTHTAWWEPAKKHELAVAPQ</sequence>
<dbReference type="GO" id="GO:0016787">
    <property type="term" value="F:hydrolase activity"/>
    <property type="evidence" value="ECO:0007669"/>
    <property type="project" value="UniProtKB-KW"/>
</dbReference>
<evidence type="ECO:0000313" key="4">
    <source>
        <dbReference type="Proteomes" id="UP000002601"/>
    </source>
</evidence>
<protein>
    <submittedName>
        <fullName evidence="3">Zn-dependent hydrolase</fullName>
    </submittedName>
</protein>
<dbReference type="AlphaFoldDB" id="C6BZV5"/>
<reference evidence="3 4" key="1">
    <citation type="submission" date="2009-06" db="EMBL/GenBank/DDBJ databases">
        <title>Complete sequence of Desulfovibrio salexigens DSM 2638.</title>
        <authorList>
            <consortium name="US DOE Joint Genome Institute"/>
            <person name="Lucas S."/>
            <person name="Copeland A."/>
            <person name="Lapidus A."/>
            <person name="Glavina del Rio T."/>
            <person name="Tice H."/>
            <person name="Bruce D."/>
            <person name="Goodwin L."/>
            <person name="Pitluck S."/>
            <person name="Munk A.C."/>
            <person name="Brettin T."/>
            <person name="Detter J.C."/>
            <person name="Han C."/>
            <person name="Tapia R."/>
            <person name="Larimer F."/>
            <person name="Land M."/>
            <person name="Hauser L."/>
            <person name="Kyrpides N."/>
            <person name="Anderson I."/>
            <person name="Wall J.D."/>
            <person name="Arkin A.P."/>
            <person name="Dehal P."/>
            <person name="Chivian D."/>
            <person name="Giles B."/>
            <person name="Hazen T.C."/>
        </authorList>
    </citation>
    <scope>NUCLEOTIDE SEQUENCE [LARGE SCALE GENOMIC DNA]</scope>
    <source>
        <strain evidence="4">ATCC 14822 / DSM 2638 / NCIMB 8403 / VKM B-1763</strain>
    </source>
</reference>
<dbReference type="EMBL" id="CP001649">
    <property type="protein sequence ID" value="ACS79012.1"/>
    <property type="molecule type" value="Genomic_DNA"/>
</dbReference>
<dbReference type="InterPro" id="IPR001279">
    <property type="entry name" value="Metallo-B-lactamas"/>
</dbReference>
<dbReference type="HOGENOM" id="CLU_020884_0_2_7"/>
<dbReference type="STRING" id="526222.Desal_0947"/>
<accession>C6BZV5</accession>
<dbReference type="KEGG" id="dsa:Desal_0947"/>
<dbReference type="InterPro" id="IPR036866">
    <property type="entry name" value="RibonucZ/Hydroxyglut_hydro"/>
</dbReference>
<organism evidence="3 4">
    <name type="scientific">Maridesulfovibrio salexigens (strain ATCC 14822 / DSM 2638 / NCIMB 8403 / VKM B-1763)</name>
    <name type="common">Desulfovibrio salexigens</name>
    <dbReference type="NCBI Taxonomy" id="526222"/>
    <lineage>
        <taxon>Bacteria</taxon>
        <taxon>Pseudomonadati</taxon>
        <taxon>Thermodesulfobacteriota</taxon>
        <taxon>Desulfovibrionia</taxon>
        <taxon>Desulfovibrionales</taxon>
        <taxon>Desulfovibrionaceae</taxon>
        <taxon>Maridesulfovibrio</taxon>
    </lineage>
</organism>
<dbReference type="Gene3D" id="3.60.15.10">
    <property type="entry name" value="Ribonuclease Z/Hydroxyacylglutathione hydrolase-like"/>
    <property type="match status" value="1"/>
</dbReference>
<dbReference type="PANTHER" id="PTHR15032:SF4">
    <property type="entry name" value="N-ACYL-PHOSPHATIDYLETHANOLAMINE-HYDROLYZING PHOSPHOLIPASE D"/>
    <property type="match status" value="1"/>
</dbReference>
<dbReference type="PANTHER" id="PTHR15032">
    <property type="entry name" value="N-ACYL-PHOSPHATIDYLETHANOLAMINE-HYDROLYZING PHOSPHOLIPASE D"/>
    <property type="match status" value="1"/>
</dbReference>
<dbReference type="SMART" id="SM00849">
    <property type="entry name" value="Lactamase_B"/>
    <property type="match status" value="1"/>
</dbReference>
<name>C6BZV5_MARSD</name>
<dbReference type="RefSeq" id="WP_015850831.1">
    <property type="nucleotide sequence ID" value="NC_012881.1"/>
</dbReference>
<dbReference type="GO" id="GO:0005737">
    <property type="term" value="C:cytoplasm"/>
    <property type="evidence" value="ECO:0007669"/>
    <property type="project" value="TreeGrafter"/>
</dbReference>
<dbReference type="eggNOG" id="COG2220">
    <property type="taxonomic scope" value="Bacteria"/>
</dbReference>
<dbReference type="OrthoDB" id="9805728at2"/>
<evidence type="ECO:0000313" key="3">
    <source>
        <dbReference type="EMBL" id="ACS79012.1"/>
    </source>
</evidence>
<keyword evidence="3" id="KW-0378">Hydrolase</keyword>
<evidence type="ECO:0000256" key="1">
    <source>
        <dbReference type="SAM" id="SignalP"/>
    </source>
</evidence>
<feature type="signal peptide" evidence="1">
    <location>
        <begin position="1"/>
        <end position="23"/>
    </location>
</feature>
<evidence type="ECO:0000259" key="2">
    <source>
        <dbReference type="SMART" id="SM00849"/>
    </source>
</evidence>
<dbReference type="Proteomes" id="UP000002601">
    <property type="component" value="Chromosome"/>
</dbReference>
<feature type="domain" description="Metallo-beta-lactamase" evidence="2">
    <location>
        <begin position="106"/>
        <end position="310"/>
    </location>
</feature>
<proteinExistence type="predicted"/>